<proteinExistence type="predicted"/>
<dbReference type="Gene3D" id="1.10.1740.10">
    <property type="match status" value="1"/>
</dbReference>
<dbReference type="RefSeq" id="WP_113281476.1">
    <property type="nucleotide sequence ID" value="NZ_JABUMX010000003.1"/>
</dbReference>
<evidence type="ECO:0000313" key="4">
    <source>
        <dbReference type="Proteomes" id="UP000550508"/>
    </source>
</evidence>
<gene>
    <name evidence="3" type="ORF">HQ945_14580</name>
</gene>
<organism evidence="3 4">
    <name type="scientific">Phyllobacterium pellucidum</name>
    <dbReference type="NCBI Taxonomy" id="2740464"/>
    <lineage>
        <taxon>Bacteria</taxon>
        <taxon>Pseudomonadati</taxon>
        <taxon>Pseudomonadota</taxon>
        <taxon>Alphaproteobacteria</taxon>
        <taxon>Hyphomicrobiales</taxon>
        <taxon>Phyllobacteriaceae</taxon>
        <taxon>Phyllobacterium</taxon>
    </lineage>
</organism>
<accession>A0A849VRA0</accession>
<dbReference type="Pfam" id="PF20239">
    <property type="entry name" value="DUF6596"/>
    <property type="match status" value="1"/>
</dbReference>
<feature type="domain" description="RNA polymerase sigma-70 region 2" evidence="1">
    <location>
        <begin position="17"/>
        <end position="79"/>
    </location>
</feature>
<sequence>MSDEDTRRVVEMAARHSYGRLVVFLAARSRDLTAAEDALADAFASALENWPRNGIPAKPEAWLLAVARNRLSDAMRRARVRTAAIPTLLAIAEEAHDMADAAPSFPDERLKLLFICAHPAIDRAAHTPLMLQTLLGLDAVRIGSAFLVQPAAMGQRLARAKRKIRDAGIEFEVPAAEDLPQRLYAVIEAIYAAYGSGWDDIAGDHPRSRGLGPEAMELCHLLLRFMPDEPEVRGLLALMLYCESRHNARRDAAGNYIPLMEQDTTLWSHPMIEEAEELLRSAAPYRRVGRFQLEAAIQSVHAQRKRTGSIDWEEIALLYEGLIAQAPTIGAMVGRAAAIAEARGPALGLKLLESIPGTAVKSYQPYWAVAAHLLTSLGRGDEARSAYDRAIGLCDVPAMREFLQRRRHALLQ</sequence>
<dbReference type="Pfam" id="PF04542">
    <property type="entry name" value="Sigma70_r2"/>
    <property type="match status" value="1"/>
</dbReference>
<evidence type="ECO:0000259" key="1">
    <source>
        <dbReference type="Pfam" id="PF04542"/>
    </source>
</evidence>
<dbReference type="InterPro" id="IPR046531">
    <property type="entry name" value="DUF6596"/>
</dbReference>
<dbReference type="GO" id="GO:0006352">
    <property type="term" value="P:DNA-templated transcription initiation"/>
    <property type="evidence" value="ECO:0007669"/>
    <property type="project" value="InterPro"/>
</dbReference>
<comment type="caution">
    <text evidence="3">The sequence shown here is derived from an EMBL/GenBank/DDBJ whole genome shotgun (WGS) entry which is preliminary data.</text>
</comment>
<dbReference type="GO" id="GO:0003700">
    <property type="term" value="F:DNA-binding transcription factor activity"/>
    <property type="evidence" value="ECO:0007669"/>
    <property type="project" value="InterPro"/>
</dbReference>
<dbReference type="InterPro" id="IPR007627">
    <property type="entry name" value="RNA_pol_sigma70_r2"/>
</dbReference>
<dbReference type="EMBL" id="JABUMX010000003">
    <property type="protein sequence ID" value="NTS32482.1"/>
    <property type="molecule type" value="Genomic_DNA"/>
</dbReference>
<keyword evidence="4" id="KW-1185">Reference proteome</keyword>
<feature type="domain" description="DUF6596" evidence="2">
    <location>
        <begin position="182"/>
        <end position="283"/>
    </location>
</feature>
<evidence type="ECO:0000259" key="2">
    <source>
        <dbReference type="Pfam" id="PF20239"/>
    </source>
</evidence>
<dbReference type="SUPFAM" id="SSF88946">
    <property type="entry name" value="Sigma2 domain of RNA polymerase sigma factors"/>
    <property type="match status" value="1"/>
</dbReference>
<dbReference type="AlphaFoldDB" id="A0A849VRA0"/>
<evidence type="ECO:0000313" key="3">
    <source>
        <dbReference type="EMBL" id="NTS32482.1"/>
    </source>
</evidence>
<dbReference type="InterPro" id="IPR013325">
    <property type="entry name" value="RNA_pol_sigma_r2"/>
</dbReference>
<protein>
    <submittedName>
        <fullName evidence="3">RNA polymerase subunit sigma-70</fullName>
    </submittedName>
</protein>
<dbReference type="PANTHER" id="PTHR47756">
    <property type="entry name" value="BLL6612 PROTEIN-RELATED"/>
    <property type="match status" value="1"/>
</dbReference>
<reference evidence="3 4" key="1">
    <citation type="submission" date="2020-05" db="EMBL/GenBank/DDBJ databases">
        <authorList>
            <person name="Kim M.K."/>
        </authorList>
    </citation>
    <scope>NUCLEOTIDE SEQUENCE [LARGE SCALE GENOMIC DNA]</scope>
    <source>
        <strain evidence="3 4">BT25</strain>
    </source>
</reference>
<name>A0A849VRA0_9HYPH</name>
<dbReference type="PANTHER" id="PTHR47756:SF2">
    <property type="entry name" value="BLL6612 PROTEIN"/>
    <property type="match status" value="1"/>
</dbReference>
<dbReference type="Proteomes" id="UP000550508">
    <property type="component" value="Unassembled WGS sequence"/>
</dbReference>